<dbReference type="EMBL" id="CADCUV010000056">
    <property type="protein sequence ID" value="CAA9403412.1"/>
    <property type="molecule type" value="Genomic_DNA"/>
</dbReference>
<name>A0A6J4P8L8_9ACTN</name>
<protein>
    <submittedName>
        <fullName evidence="1">Uncharacterized protein MSMEG_2716</fullName>
    </submittedName>
</protein>
<gene>
    <name evidence="1" type="ORF">AVDCRST_MAG22-1392</name>
</gene>
<organism evidence="1">
    <name type="scientific">uncultured Rubrobacteraceae bacterium</name>
    <dbReference type="NCBI Taxonomy" id="349277"/>
    <lineage>
        <taxon>Bacteria</taxon>
        <taxon>Bacillati</taxon>
        <taxon>Actinomycetota</taxon>
        <taxon>Rubrobacteria</taxon>
        <taxon>Rubrobacterales</taxon>
        <taxon>Rubrobacteraceae</taxon>
        <taxon>environmental samples</taxon>
    </lineage>
</organism>
<sequence>MREFAAVPSLGFKLRIENLGGEPIRSVVLNTQVRIAATRRHYGAEEQVLLLELFGEPHRWGETLRSFLWTHTVLQVPGFSGSTVVDMPVTCTYDLEVAATKYFHALEDGEVPLEFLFSGSVFYAGEGGGLQVDRISWEKEAEFRLPVRLWREMMGHYFPNSAWLRLHRDAFDELYDYKLRKGFPTWEATVESLLRASEQGVEH</sequence>
<dbReference type="Pfam" id="PF19562">
    <property type="entry name" value="DUF6084"/>
    <property type="match status" value="1"/>
</dbReference>
<dbReference type="InterPro" id="IPR045730">
    <property type="entry name" value="DUF6084"/>
</dbReference>
<reference evidence="1" key="1">
    <citation type="submission" date="2020-02" db="EMBL/GenBank/DDBJ databases">
        <authorList>
            <person name="Meier V. D."/>
        </authorList>
    </citation>
    <scope>NUCLEOTIDE SEQUENCE</scope>
    <source>
        <strain evidence="1">AVDCRST_MAG22</strain>
    </source>
</reference>
<dbReference type="AlphaFoldDB" id="A0A6J4P8L8"/>
<proteinExistence type="predicted"/>
<evidence type="ECO:0000313" key="1">
    <source>
        <dbReference type="EMBL" id="CAA9403412.1"/>
    </source>
</evidence>
<accession>A0A6J4P8L8</accession>